<sequence length="320" mass="35536">MALGLTIESVGRQLRAAFDGHLTQIYQEGDDEIEVRVVLPDNERYNLASLENFTLQLPNGARVPFSTAVQITTRRGFEAIRHAEGRLAAIVTADVDKAVNNSNRILANLTDNFLPDLMSRYGLEYSFEGRAADQAETLDDMKRGMLIALALIYFVLAWQFASYGWPLIVMTVIPFGIVGAIFGHWLMSLDLTVLSLFGFFGLSGIVINDSIVLITFYKHLREDGMPVEKALIEAACQRLRAVLLTSLTTIFGLTPLLFETSLQAQFLIPMATSIAFGLMFSTVLVLLAVPALLSIYEHHLSLAQTPKKTQHEKLIKNRMA</sequence>
<comment type="caution">
    <text evidence="2">The sequence shown here is derived from an EMBL/GenBank/DDBJ whole genome shotgun (WGS) entry which is preliminary data.</text>
</comment>
<evidence type="ECO:0000313" key="3">
    <source>
        <dbReference type="Proteomes" id="UP000030428"/>
    </source>
</evidence>
<dbReference type="Gene3D" id="1.20.1640.10">
    <property type="entry name" value="Multidrug efflux transporter AcrB transmembrane domain"/>
    <property type="match status" value="1"/>
</dbReference>
<gene>
    <name evidence="2" type="ORF">PN36_02165</name>
</gene>
<dbReference type="PANTHER" id="PTHR32063:SF33">
    <property type="entry name" value="RND SUPERFAMILY EFFLUX PUMP PERMEASE COMPONENT"/>
    <property type="match status" value="1"/>
</dbReference>
<feature type="transmembrane region" description="Helical" evidence="1">
    <location>
        <begin position="144"/>
        <end position="161"/>
    </location>
</feature>
<dbReference type="GO" id="GO:0042910">
    <property type="term" value="F:xenobiotic transmembrane transporter activity"/>
    <property type="evidence" value="ECO:0007669"/>
    <property type="project" value="TreeGrafter"/>
</dbReference>
<reference evidence="2 3" key="1">
    <citation type="journal article" date="2016" name="Front. Microbiol.">
        <title>Single-Cell (Meta-)Genomics of a Dimorphic Candidatus Thiomargarita nelsonii Reveals Genomic Plasticity.</title>
        <authorList>
            <person name="Flood B.E."/>
            <person name="Fliss P."/>
            <person name="Jones D.S."/>
            <person name="Dick G.J."/>
            <person name="Jain S."/>
            <person name="Kaster A.K."/>
            <person name="Winkel M."/>
            <person name="Mussmann M."/>
            <person name="Bailey J."/>
        </authorList>
    </citation>
    <scope>NUCLEOTIDE SEQUENCE [LARGE SCALE GENOMIC DNA]</scope>
    <source>
        <strain evidence="2">Hydrate Ridge</strain>
    </source>
</reference>
<dbReference type="InterPro" id="IPR001036">
    <property type="entry name" value="Acrflvin-R"/>
</dbReference>
<dbReference type="PRINTS" id="PR00702">
    <property type="entry name" value="ACRIFLAVINRP"/>
</dbReference>
<keyword evidence="3" id="KW-1185">Reference proteome</keyword>
<dbReference type="AlphaFoldDB" id="A0A4E0RUB5"/>
<evidence type="ECO:0000256" key="1">
    <source>
        <dbReference type="SAM" id="Phobius"/>
    </source>
</evidence>
<proteinExistence type="predicted"/>
<dbReference type="InterPro" id="IPR027463">
    <property type="entry name" value="AcrB_DN_DC_subdom"/>
</dbReference>
<dbReference type="SUPFAM" id="SSF82866">
    <property type="entry name" value="Multidrug efflux transporter AcrB transmembrane domain"/>
    <property type="match status" value="1"/>
</dbReference>
<dbReference type="SUPFAM" id="SSF82714">
    <property type="entry name" value="Multidrug efflux transporter AcrB TolC docking domain, DN and DC subdomains"/>
    <property type="match status" value="1"/>
</dbReference>
<name>A0A4E0RUB5_9GAMM</name>
<feature type="transmembrane region" description="Helical" evidence="1">
    <location>
        <begin position="270"/>
        <end position="296"/>
    </location>
</feature>
<organism evidence="2 3">
    <name type="scientific">Candidatus Thiomargarita nelsonii</name>
    <dbReference type="NCBI Taxonomy" id="1003181"/>
    <lineage>
        <taxon>Bacteria</taxon>
        <taxon>Pseudomonadati</taxon>
        <taxon>Pseudomonadota</taxon>
        <taxon>Gammaproteobacteria</taxon>
        <taxon>Thiotrichales</taxon>
        <taxon>Thiotrichaceae</taxon>
        <taxon>Thiomargarita</taxon>
    </lineage>
</organism>
<accession>A0A4E0RUB5</accession>
<keyword evidence="1" id="KW-0812">Transmembrane</keyword>
<feature type="transmembrane region" description="Helical" evidence="1">
    <location>
        <begin position="167"/>
        <end position="186"/>
    </location>
</feature>
<evidence type="ECO:0008006" key="4">
    <source>
        <dbReference type="Google" id="ProtNLM"/>
    </source>
</evidence>
<protein>
    <recommendedName>
        <fullName evidence="4">Acriflavin resistance protein</fullName>
    </recommendedName>
</protein>
<feature type="transmembrane region" description="Helical" evidence="1">
    <location>
        <begin position="193"/>
        <end position="217"/>
    </location>
</feature>
<dbReference type="Pfam" id="PF00873">
    <property type="entry name" value="ACR_tran"/>
    <property type="match status" value="1"/>
</dbReference>
<dbReference type="EMBL" id="JSZA02000005">
    <property type="protein sequence ID" value="TGO03684.1"/>
    <property type="molecule type" value="Genomic_DNA"/>
</dbReference>
<dbReference type="Proteomes" id="UP000030428">
    <property type="component" value="Unassembled WGS sequence"/>
</dbReference>
<dbReference type="PANTHER" id="PTHR32063">
    <property type="match status" value="1"/>
</dbReference>
<evidence type="ECO:0000313" key="2">
    <source>
        <dbReference type="EMBL" id="TGO03684.1"/>
    </source>
</evidence>
<dbReference type="Gene3D" id="3.30.2090.10">
    <property type="entry name" value="Multidrug efflux transporter AcrB TolC docking domain, DN and DC subdomains"/>
    <property type="match status" value="1"/>
</dbReference>
<keyword evidence="1" id="KW-0472">Membrane</keyword>
<dbReference type="GO" id="GO:0005886">
    <property type="term" value="C:plasma membrane"/>
    <property type="evidence" value="ECO:0007669"/>
    <property type="project" value="TreeGrafter"/>
</dbReference>
<keyword evidence="1" id="KW-1133">Transmembrane helix</keyword>